<protein>
    <recommendedName>
        <fullName evidence="3">DUF31 domain-containing protein</fullName>
    </recommendedName>
</protein>
<keyword evidence="2" id="KW-1185">Reference proteome</keyword>
<comment type="caution">
    <text evidence="1">The sequence shown here is derived from an EMBL/GenBank/DDBJ whole genome shotgun (WGS) entry which is preliminary data.</text>
</comment>
<reference evidence="1" key="1">
    <citation type="submission" date="2017-08" db="EMBL/GenBank/DDBJ databases">
        <authorList>
            <person name="Alvarez-Ponce D."/>
            <person name="Weitzman C.L."/>
            <person name="Tillett R.L."/>
            <person name="Sandmeier F.C."/>
            <person name="Tracy C.R."/>
        </authorList>
    </citation>
    <scope>NUCLEOTIDE SEQUENCE [LARGE SCALE GENOMIC DNA]</scope>
    <source>
        <strain evidence="1">PS6</strain>
    </source>
</reference>
<name>A0ABX4H5N3_9BACT</name>
<accession>A0ABX4H5N3</accession>
<proteinExistence type="predicted"/>
<gene>
    <name evidence="1" type="ORF">CJF60_00555</name>
</gene>
<evidence type="ECO:0000313" key="2">
    <source>
        <dbReference type="Proteomes" id="UP000217033"/>
    </source>
</evidence>
<dbReference type="Proteomes" id="UP000217033">
    <property type="component" value="Unassembled WGS sequence"/>
</dbReference>
<evidence type="ECO:0008006" key="3">
    <source>
        <dbReference type="Google" id="ProtNLM"/>
    </source>
</evidence>
<organism evidence="1 2">
    <name type="scientific">Mycoplasmopsis agassizii</name>
    <dbReference type="NCBI Taxonomy" id="33922"/>
    <lineage>
        <taxon>Bacteria</taxon>
        <taxon>Bacillati</taxon>
        <taxon>Mycoplasmatota</taxon>
        <taxon>Mycoplasmoidales</taxon>
        <taxon>Metamycoplasmataceae</taxon>
        <taxon>Mycoplasmopsis</taxon>
    </lineage>
</organism>
<evidence type="ECO:0000313" key="1">
    <source>
        <dbReference type="EMBL" id="PAF55163.1"/>
    </source>
</evidence>
<dbReference type="EMBL" id="NQMN01000001">
    <property type="protein sequence ID" value="PAF55163.1"/>
    <property type="molecule type" value="Genomic_DNA"/>
</dbReference>
<sequence length="337" mass="39855">MTAVAALVSCSQTYPFDGGGICSCDPLPPYPGWSHYDDWVKKDAGVYEKTTFYNKPYIKLTTVGYNDYTFSDGYWTYNDNKKSLYKEMDKVKKLWQEQGKVFDQTKARDYLFNFKASSSFTTSFTKKDQWKYDSKIHKWKSEFEKDYANSLFENFNAQKTLPTYLKTISLLKNEDDLKKALRLNDEDQLKYKEYFERIHNKNKSVDFDYKKYLPWSDTFNYEEINKKLDFKNYDYLFLKDFWSLKWERNYNQFEGKGVPILDAGVEIADIKINPDSKKIQIGLYFVDSWISLGDGIHGSHLSNEKMDKGDRLTSFLVPVEKGKIKNFDLNDYKIKML</sequence>